<dbReference type="EMBL" id="FOYQ01000002">
    <property type="protein sequence ID" value="SFR47104.1"/>
    <property type="molecule type" value="Genomic_DNA"/>
</dbReference>
<protein>
    <recommendedName>
        <fullName evidence="4">Outer membrane protein beta-barrel domain-containing protein</fullName>
    </recommendedName>
</protein>
<reference evidence="2 3" key="1">
    <citation type="submission" date="2016-10" db="EMBL/GenBank/DDBJ databases">
        <authorList>
            <person name="de Groot N.N."/>
        </authorList>
    </citation>
    <scope>NUCLEOTIDE SEQUENCE [LARGE SCALE GENOMIC DNA]</scope>
    <source>
        <strain evidence="2 3">DSM 21019</strain>
    </source>
</reference>
<dbReference type="RefSeq" id="WP_092982349.1">
    <property type="nucleotide sequence ID" value="NZ_FOYQ01000002.1"/>
</dbReference>
<name>A0A1I6GXY5_9FLAO</name>
<gene>
    <name evidence="2" type="ORF">SAMN04490243_1884</name>
</gene>
<dbReference type="STRING" id="400055.SAMN04490243_1884"/>
<accession>A0A1I6GXY5</accession>
<evidence type="ECO:0000313" key="3">
    <source>
        <dbReference type="Proteomes" id="UP000199534"/>
    </source>
</evidence>
<organism evidence="2 3">
    <name type="scientific">Robiginitalea myxolifaciens</name>
    <dbReference type="NCBI Taxonomy" id="400055"/>
    <lineage>
        <taxon>Bacteria</taxon>
        <taxon>Pseudomonadati</taxon>
        <taxon>Bacteroidota</taxon>
        <taxon>Flavobacteriia</taxon>
        <taxon>Flavobacteriales</taxon>
        <taxon>Flavobacteriaceae</taxon>
        <taxon>Robiginitalea</taxon>
    </lineage>
</organism>
<sequence>MVFRGILFVLFLSFLSLQSEVNAQVSEQGFQVSIGRSFIGPAKQMSNHLEDNGYNASSAGFIFGPVNYPEETSGGTVVTLAYRWGNNPQNGWKVEAFYGNLGESTGQNASGDFIDVGFRSIGFGASRIWNRGAVEFSLGPRILVNSAFDIDDLNESNNTLNTAFAFGVEGGMDIRIWKSARTYGLLGVTGLLTHGTEMGPFPEQYSDPEELEATTLNYSHGTFRFILGVTF</sequence>
<dbReference type="Proteomes" id="UP000199534">
    <property type="component" value="Unassembled WGS sequence"/>
</dbReference>
<evidence type="ECO:0000256" key="1">
    <source>
        <dbReference type="SAM" id="SignalP"/>
    </source>
</evidence>
<proteinExistence type="predicted"/>
<evidence type="ECO:0000313" key="2">
    <source>
        <dbReference type="EMBL" id="SFR47104.1"/>
    </source>
</evidence>
<keyword evidence="3" id="KW-1185">Reference proteome</keyword>
<dbReference type="AlphaFoldDB" id="A0A1I6GXY5"/>
<evidence type="ECO:0008006" key="4">
    <source>
        <dbReference type="Google" id="ProtNLM"/>
    </source>
</evidence>
<feature type="chain" id="PRO_5011601752" description="Outer membrane protein beta-barrel domain-containing protein" evidence="1">
    <location>
        <begin position="24"/>
        <end position="231"/>
    </location>
</feature>
<feature type="signal peptide" evidence="1">
    <location>
        <begin position="1"/>
        <end position="23"/>
    </location>
</feature>
<keyword evidence="1" id="KW-0732">Signal</keyword>